<organism evidence="2 3">
    <name type="scientific">Parasutterella muris</name>
    <dbReference type="NCBI Taxonomy" id="2565572"/>
    <lineage>
        <taxon>Bacteria</taxon>
        <taxon>Pseudomonadati</taxon>
        <taxon>Pseudomonadota</taxon>
        <taxon>Betaproteobacteria</taxon>
        <taxon>Burkholderiales</taxon>
        <taxon>Sutterellaceae</taxon>
        <taxon>Parasutterella</taxon>
    </lineage>
</organism>
<sequence>MALSLSLRTGPKLGFSHTGFTTRTEPFAEVTQKFGMPSLLETAPVGPSGSSFIGEAYVVPESPKIDTAPKTDTASKSGWSEGLSNGMQGASIGLAIGQMIGSVYSAYSTGKTLKYVSKKQEEIAENNRQMAQMSAESAYRQGESQMAQLTYKAGQVKAQQRVAMGANGVKIGSGSTAEVLASTEVMKRLDMNSVKLNAISSAWGYKAQGLQASNAGSIARIMGDYRASEGVSQAAGSLLEKGSVVADRWSRYFGGS</sequence>
<proteinExistence type="predicted"/>
<keyword evidence="3" id="KW-1185">Reference proteome</keyword>
<dbReference type="Proteomes" id="UP000472580">
    <property type="component" value="Unassembled WGS sequence"/>
</dbReference>
<dbReference type="AlphaFoldDB" id="A0A6L6YFK8"/>
<protein>
    <submittedName>
        <fullName evidence="2">Uncharacterized protein</fullName>
    </submittedName>
</protein>
<feature type="region of interest" description="Disordered" evidence="1">
    <location>
        <begin position="63"/>
        <end position="82"/>
    </location>
</feature>
<reference evidence="2 3" key="1">
    <citation type="submission" date="2019-12" db="EMBL/GenBank/DDBJ databases">
        <title>Microbes associate with the intestines of laboratory mice.</title>
        <authorList>
            <person name="Navarre W."/>
            <person name="Wong E."/>
        </authorList>
    </citation>
    <scope>NUCLEOTIDE SEQUENCE [LARGE SCALE GENOMIC DNA]</scope>
    <source>
        <strain evidence="2 3">NM82_D38</strain>
    </source>
</reference>
<dbReference type="EMBL" id="WSRP01000001">
    <property type="protein sequence ID" value="MVX55609.1"/>
    <property type="molecule type" value="Genomic_DNA"/>
</dbReference>
<gene>
    <name evidence="2" type="ORF">E5987_00085</name>
</gene>
<accession>A0A6L6YFK8</accession>
<evidence type="ECO:0000256" key="1">
    <source>
        <dbReference type="SAM" id="MobiDB-lite"/>
    </source>
</evidence>
<name>A0A6L6YFK8_9BURK</name>
<feature type="compositionally biased region" description="Polar residues" evidence="1">
    <location>
        <begin position="70"/>
        <end position="82"/>
    </location>
</feature>
<comment type="caution">
    <text evidence="2">The sequence shown here is derived from an EMBL/GenBank/DDBJ whole genome shotgun (WGS) entry which is preliminary data.</text>
</comment>
<evidence type="ECO:0000313" key="2">
    <source>
        <dbReference type="EMBL" id="MVX55609.1"/>
    </source>
</evidence>
<evidence type="ECO:0000313" key="3">
    <source>
        <dbReference type="Proteomes" id="UP000472580"/>
    </source>
</evidence>
<dbReference type="OrthoDB" id="9156947at2"/>
<dbReference type="RefSeq" id="WP_160334046.1">
    <property type="nucleotide sequence ID" value="NZ_WSRP01000001.1"/>
</dbReference>